<keyword evidence="1" id="KW-0812">Transmembrane</keyword>
<feature type="transmembrane region" description="Helical" evidence="1">
    <location>
        <begin position="52"/>
        <end position="74"/>
    </location>
</feature>
<keyword evidence="1" id="KW-0472">Membrane</keyword>
<keyword evidence="3" id="KW-1185">Reference proteome</keyword>
<accession>A0A3M7SU70</accession>
<name>A0A3M7SU70_BRAPC</name>
<comment type="caution">
    <text evidence="2">The sequence shown here is derived from an EMBL/GenBank/DDBJ whole genome shotgun (WGS) entry which is preliminary data.</text>
</comment>
<dbReference type="Proteomes" id="UP000276133">
    <property type="component" value="Unassembled WGS sequence"/>
</dbReference>
<evidence type="ECO:0000313" key="3">
    <source>
        <dbReference type="Proteomes" id="UP000276133"/>
    </source>
</evidence>
<sequence length="175" mass="18885">MPLHARLPGVLGLASHVIAAVLIVAVVGRISAPLFNTLVAGVAVLGRRVLRVVFVLSFGGGAVQNFFPIFAILVRVCLVQEHFHQIVDAGAQSERAVRLDALPVAVAVLENALEERPVVLVAPLAVPVRLLELGLELKLVKAARVVAQWFEVLFGVEHLLCVYFGAVYVHARTFF</sequence>
<dbReference type="EMBL" id="REGN01000772">
    <property type="protein sequence ID" value="RNA39232.1"/>
    <property type="molecule type" value="Genomic_DNA"/>
</dbReference>
<evidence type="ECO:0000313" key="2">
    <source>
        <dbReference type="EMBL" id="RNA39232.1"/>
    </source>
</evidence>
<protein>
    <submittedName>
        <fullName evidence="2">Uncharacterized protein</fullName>
    </submittedName>
</protein>
<dbReference type="AlphaFoldDB" id="A0A3M7SU70"/>
<feature type="transmembrane region" description="Helical" evidence="1">
    <location>
        <begin position="7"/>
        <end position="32"/>
    </location>
</feature>
<reference evidence="2 3" key="1">
    <citation type="journal article" date="2018" name="Sci. Rep.">
        <title>Genomic signatures of local adaptation to the degree of environmental predictability in rotifers.</title>
        <authorList>
            <person name="Franch-Gras L."/>
            <person name="Hahn C."/>
            <person name="Garcia-Roger E.M."/>
            <person name="Carmona M.J."/>
            <person name="Serra M."/>
            <person name="Gomez A."/>
        </authorList>
    </citation>
    <scope>NUCLEOTIDE SEQUENCE [LARGE SCALE GENOMIC DNA]</scope>
    <source>
        <strain evidence="2">HYR1</strain>
    </source>
</reference>
<organism evidence="2 3">
    <name type="scientific">Brachionus plicatilis</name>
    <name type="common">Marine rotifer</name>
    <name type="synonym">Brachionus muelleri</name>
    <dbReference type="NCBI Taxonomy" id="10195"/>
    <lineage>
        <taxon>Eukaryota</taxon>
        <taxon>Metazoa</taxon>
        <taxon>Spiralia</taxon>
        <taxon>Gnathifera</taxon>
        <taxon>Rotifera</taxon>
        <taxon>Eurotatoria</taxon>
        <taxon>Monogononta</taxon>
        <taxon>Pseudotrocha</taxon>
        <taxon>Ploima</taxon>
        <taxon>Brachionidae</taxon>
        <taxon>Brachionus</taxon>
    </lineage>
</organism>
<keyword evidence="1" id="KW-1133">Transmembrane helix</keyword>
<gene>
    <name evidence="2" type="ORF">BpHYR1_025613</name>
</gene>
<evidence type="ECO:0000256" key="1">
    <source>
        <dbReference type="SAM" id="Phobius"/>
    </source>
</evidence>
<proteinExistence type="predicted"/>